<evidence type="ECO:0000313" key="3">
    <source>
        <dbReference type="Proteomes" id="UP000070155"/>
    </source>
</evidence>
<dbReference type="Proteomes" id="UP000070155">
    <property type="component" value="Unassembled WGS sequence"/>
</dbReference>
<protein>
    <submittedName>
        <fullName evidence="2">Uncharacterized protein</fullName>
    </submittedName>
</protein>
<accession>A0A133ULM7</accession>
<feature type="region of interest" description="Disordered" evidence="1">
    <location>
        <begin position="1"/>
        <end position="29"/>
    </location>
</feature>
<gene>
    <name evidence="2" type="ORF">AKJ36_01480</name>
</gene>
<dbReference type="AlphaFoldDB" id="A0A133ULM7"/>
<proteinExistence type="predicted"/>
<reference evidence="2 3" key="1">
    <citation type="journal article" date="2016" name="Sci. Rep.">
        <title>Metabolic traits of an uncultured archaeal lineage -MSBL1- from brine pools of the Red Sea.</title>
        <authorList>
            <person name="Mwirichia R."/>
            <person name="Alam I."/>
            <person name="Rashid M."/>
            <person name="Vinu M."/>
            <person name="Ba-Alawi W."/>
            <person name="Anthony Kamau A."/>
            <person name="Kamanda Ngugi D."/>
            <person name="Goker M."/>
            <person name="Klenk H.P."/>
            <person name="Bajic V."/>
            <person name="Stingl U."/>
        </authorList>
    </citation>
    <scope>NUCLEOTIDE SEQUENCE [LARGE SCALE GENOMIC DNA]</scope>
    <source>
        <strain evidence="2">SCGC-AAA259I07</strain>
    </source>
</reference>
<evidence type="ECO:0000256" key="1">
    <source>
        <dbReference type="SAM" id="MobiDB-lite"/>
    </source>
</evidence>
<dbReference type="EMBL" id="LHXQ01000014">
    <property type="protein sequence ID" value="KXA95125.1"/>
    <property type="molecule type" value="Genomic_DNA"/>
</dbReference>
<name>A0A133ULM7_9EURY</name>
<comment type="caution">
    <text evidence="2">The sequence shown here is derived from an EMBL/GenBank/DDBJ whole genome shotgun (WGS) entry which is preliminary data.</text>
</comment>
<evidence type="ECO:0000313" key="2">
    <source>
        <dbReference type="EMBL" id="KXA95125.1"/>
    </source>
</evidence>
<keyword evidence="3" id="KW-1185">Reference proteome</keyword>
<sequence>MENRKNKDKTESGSEKNLADRLSQRLEKRKGSSLKDIRLGDRLSWREEETREEVGPVSEKGTEEFADFFDEITRLSDKYPELKDVKVSELKKAISKTGMTHPDEVIDKLRKKEYRTKLLEMEDEWITH</sequence>
<organism evidence="2 3">
    <name type="scientific">candidate division MSBL1 archaeon SCGC-AAA259I07</name>
    <dbReference type="NCBI Taxonomy" id="1698266"/>
    <lineage>
        <taxon>Archaea</taxon>
        <taxon>Methanobacteriati</taxon>
        <taxon>Methanobacteriota</taxon>
        <taxon>candidate division MSBL1</taxon>
    </lineage>
</organism>